<dbReference type="OrthoDB" id="3255150at2"/>
<dbReference type="AlphaFoldDB" id="A0A223S0A0"/>
<evidence type="ECO:0000256" key="1">
    <source>
        <dbReference type="SAM" id="MobiDB-lite"/>
    </source>
</evidence>
<dbReference type="RefSeq" id="WP_017619527.1">
    <property type="nucleotide sequence ID" value="NZ_ANBG01000245.1"/>
</dbReference>
<protein>
    <submittedName>
        <fullName evidence="2">Uncharacterized protein</fullName>
    </submittedName>
</protein>
<sequence length="131" mass="14595">MSTFSFEKPPDRLTWYYRDFLLDAEAGRLTYNPKRYPIHGVANNAFGAYLCGLLVYGEQGMELTDRGQRLLDDWKATPEGQQFLAKLAAAFEEDDEDELDGAGAASASPADRANPRAVTPIPLFELSEEET</sequence>
<dbReference type="Proteomes" id="UP000215005">
    <property type="component" value="Chromosome"/>
</dbReference>
<dbReference type="KEGG" id="ngv:CDO52_00855"/>
<name>A0A223S0A0_9ACTN</name>
<evidence type="ECO:0000313" key="3">
    <source>
        <dbReference type="Proteomes" id="UP000215005"/>
    </source>
</evidence>
<keyword evidence="3" id="KW-1185">Reference proteome</keyword>
<organism evidence="2 3">
    <name type="scientific">Nocardiopsis gilva YIM 90087</name>
    <dbReference type="NCBI Taxonomy" id="1235441"/>
    <lineage>
        <taxon>Bacteria</taxon>
        <taxon>Bacillati</taxon>
        <taxon>Actinomycetota</taxon>
        <taxon>Actinomycetes</taxon>
        <taxon>Streptosporangiales</taxon>
        <taxon>Nocardiopsidaceae</taxon>
        <taxon>Nocardiopsis</taxon>
    </lineage>
</organism>
<reference evidence="2 3" key="1">
    <citation type="submission" date="2017-08" db="EMBL/GenBank/DDBJ databases">
        <title>The complete genome sequence of Nocardiopsis gilva YIM 90087.</title>
        <authorList>
            <person name="Yin M."/>
            <person name="Tang S."/>
        </authorList>
    </citation>
    <scope>NUCLEOTIDE SEQUENCE [LARGE SCALE GENOMIC DNA]</scope>
    <source>
        <strain evidence="2 3">YIM 90087</strain>
    </source>
</reference>
<accession>A0A223S0A0</accession>
<dbReference type="EMBL" id="CP022753">
    <property type="protein sequence ID" value="ASU81528.1"/>
    <property type="molecule type" value="Genomic_DNA"/>
</dbReference>
<feature type="compositionally biased region" description="Low complexity" evidence="1">
    <location>
        <begin position="101"/>
        <end position="117"/>
    </location>
</feature>
<gene>
    <name evidence="2" type="ORF">CDO52_00855</name>
</gene>
<proteinExistence type="predicted"/>
<feature type="region of interest" description="Disordered" evidence="1">
    <location>
        <begin position="94"/>
        <end position="131"/>
    </location>
</feature>
<evidence type="ECO:0000313" key="2">
    <source>
        <dbReference type="EMBL" id="ASU81528.1"/>
    </source>
</evidence>